<dbReference type="SUPFAM" id="SSF52833">
    <property type="entry name" value="Thioredoxin-like"/>
    <property type="match status" value="1"/>
</dbReference>
<dbReference type="EMBL" id="CP006664">
    <property type="protein sequence ID" value="AIJ06924.1"/>
    <property type="molecule type" value="Genomic_DNA"/>
</dbReference>
<evidence type="ECO:0000256" key="1">
    <source>
        <dbReference type="ARBA" id="ARBA00023284"/>
    </source>
</evidence>
<evidence type="ECO:0000313" key="4">
    <source>
        <dbReference type="EMBL" id="AIJ06924.1"/>
    </source>
</evidence>
<evidence type="ECO:0000313" key="5">
    <source>
        <dbReference type="Proteomes" id="UP000028681"/>
    </source>
</evidence>
<feature type="chain" id="PRO_5001714605" evidence="2">
    <location>
        <begin position="26"/>
        <end position="202"/>
    </location>
</feature>
<dbReference type="PROSITE" id="PS00194">
    <property type="entry name" value="THIOREDOXIN_1"/>
    <property type="match status" value="1"/>
</dbReference>
<feature type="signal peptide" evidence="2">
    <location>
        <begin position="1"/>
        <end position="25"/>
    </location>
</feature>
<dbReference type="InterPro" id="IPR013766">
    <property type="entry name" value="Thioredoxin_domain"/>
</dbReference>
<keyword evidence="2" id="KW-0732">Signal</keyword>
<dbReference type="InterPro" id="IPR036249">
    <property type="entry name" value="Thioredoxin-like_sf"/>
</dbReference>
<feature type="domain" description="Thioredoxin" evidence="3">
    <location>
        <begin position="15"/>
        <end position="199"/>
    </location>
</feature>
<dbReference type="InterPro" id="IPR017937">
    <property type="entry name" value="Thioredoxin_CS"/>
</dbReference>
<organism evidence="4 5">
    <name type="scientific">Edwardsiella anguillarum ET080813</name>
    <dbReference type="NCBI Taxonomy" id="667120"/>
    <lineage>
        <taxon>Bacteria</taxon>
        <taxon>Pseudomonadati</taxon>
        <taxon>Pseudomonadota</taxon>
        <taxon>Gammaproteobacteria</taxon>
        <taxon>Enterobacterales</taxon>
        <taxon>Hafniaceae</taxon>
        <taxon>Edwardsiella</taxon>
    </lineage>
</organism>
<dbReference type="RefSeq" id="WP_225865101.1">
    <property type="nucleotide sequence ID" value="NZ_CP006664.1"/>
</dbReference>
<dbReference type="GeneID" id="33938220"/>
<protein>
    <submittedName>
        <fullName evidence="4">Secreted protein, suppressor for copper-sensitivity ScsC</fullName>
    </submittedName>
</protein>
<sequence>MTMIKSVRYFTVVAVLLLATLASIRAPSASQGQDLLFHNPATPRLGAADAKLTLVVFTDYNCPYCKRLDPLLEQIVSRYPQVAVAIKILPFKGESAHRAAQLALTLWRQQPERFLALHRTLMSKRGYHSAGSLQEALQRSGNGSLQPDGPGSIQELRDTLMLAQALGVEGTPTMIIGNQLIPGALEYEQLEQAVQAALAQQP</sequence>
<dbReference type="Pfam" id="PF01323">
    <property type="entry name" value="DSBA"/>
    <property type="match status" value="1"/>
</dbReference>
<reference evidence="4 5" key="1">
    <citation type="journal article" date="2012" name="PLoS ONE">
        <title>Edwardsiella comparative phylogenomics reveal the new intra/inter-species taxonomic relationships, virulence evolution and niche adaptation mechanisms.</title>
        <authorList>
            <person name="Yang M."/>
            <person name="Lv Y."/>
            <person name="Xiao J."/>
            <person name="Wu H."/>
            <person name="Zheng H."/>
            <person name="Liu Q."/>
            <person name="Zhang Y."/>
            <person name="Wang Q."/>
        </authorList>
    </citation>
    <scope>NUCLEOTIDE SEQUENCE [LARGE SCALE GENOMIC DNA]</scope>
    <source>
        <strain evidence="5">080813</strain>
    </source>
</reference>
<dbReference type="GO" id="GO:0015036">
    <property type="term" value="F:disulfide oxidoreductase activity"/>
    <property type="evidence" value="ECO:0007669"/>
    <property type="project" value="UniProtKB-ARBA"/>
</dbReference>
<dbReference type="Gene3D" id="3.40.30.10">
    <property type="entry name" value="Glutaredoxin"/>
    <property type="match status" value="1"/>
</dbReference>
<dbReference type="InterPro" id="IPR001853">
    <property type="entry name" value="DSBA-like_thioredoxin_dom"/>
</dbReference>
<dbReference type="Proteomes" id="UP000028681">
    <property type="component" value="Chromosome"/>
</dbReference>
<evidence type="ECO:0000256" key="2">
    <source>
        <dbReference type="SAM" id="SignalP"/>
    </source>
</evidence>
<accession>A0A076LMH9</accession>
<dbReference type="InterPro" id="IPR051470">
    <property type="entry name" value="Thiol:disulfide_interchange"/>
</dbReference>
<gene>
    <name evidence="4" type="primary">scsC</name>
    <name evidence="4" type="ORF">ETEE_0446</name>
</gene>
<dbReference type="AlphaFoldDB" id="A0A076LMH9"/>
<dbReference type="CDD" id="cd03023">
    <property type="entry name" value="DsbA_Com1_like"/>
    <property type="match status" value="1"/>
</dbReference>
<proteinExistence type="predicted"/>
<dbReference type="KEGG" id="ete:ETEE_0446"/>
<dbReference type="PROSITE" id="PS51352">
    <property type="entry name" value="THIOREDOXIN_2"/>
    <property type="match status" value="1"/>
</dbReference>
<dbReference type="PANTHER" id="PTHR35272">
    <property type="entry name" value="THIOL:DISULFIDE INTERCHANGE PROTEIN DSBC-RELATED"/>
    <property type="match status" value="1"/>
</dbReference>
<evidence type="ECO:0000259" key="3">
    <source>
        <dbReference type="PROSITE" id="PS51352"/>
    </source>
</evidence>
<keyword evidence="1" id="KW-0676">Redox-active center</keyword>
<dbReference type="PANTHER" id="PTHR35272:SF3">
    <property type="entry name" value="THIOL:DISULFIDE INTERCHANGE PROTEIN DSBC"/>
    <property type="match status" value="1"/>
</dbReference>
<dbReference type="HOGENOM" id="CLU_000288_47_4_6"/>
<name>A0A076LMH9_9GAMM</name>